<proteinExistence type="predicted"/>
<feature type="compositionally biased region" description="Polar residues" evidence="1">
    <location>
        <begin position="121"/>
        <end position="135"/>
    </location>
</feature>
<gene>
    <name evidence="2" type="ORF">HGRIS_001431</name>
</gene>
<evidence type="ECO:0000313" key="3">
    <source>
        <dbReference type="Proteomes" id="UP001556367"/>
    </source>
</evidence>
<feature type="region of interest" description="Disordered" evidence="1">
    <location>
        <begin position="1"/>
        <end position="22"/>
    </location>
</feature>
<evidence type="ECO:0000256" key="1">
    <source>
        <dbReference type="SAM" id="MobiDB-lite"/>
    </source>
</evidence>
<accession>A0ABR3JPB4</accession>
<feature type="compositionally biased region" description="Acidic residues" evidence="1">
    <location>
        <begin position="39"/>
        <end position="48"/>
    </location>
</feature>
<feature type="compositionally biased region" description="Low complexity" evidence="1">
    <location>
        <begin position="336"/>
        <end position="348"/>
    </location>
</feature>
<reference evidence="3" key="1">
    <citation type="submission" date="2024-06" db="EMBL/GenBank/DDBJ databases">
        <title>Multi-omics analyses provide insights into the biosynthesis of the anticancer antibiotic pleurotin in Hohenbuehelia grisea.</title>
        <authorList>
            <person name="Weaver J.A."/>
            <person name="Alberti F."/>
        </authorList>
    </citation>
    <scope>NUCLEOTIDE SEQUENCE [LARGE SCALE GENOMIC DNA]</scope>
    <source>
        <strain evidence="3">T-177</strain>
    </source>
</reference>
<organism evidence="2 3">
    <name type="scientific">Hohenbuehelia grisea</name>
    <dbReference type="NCBI Taxonomy" id="104357"/>
    <lineage>
        <taxon>Eukaryota</taxon>
        <taxon>Fungi</taxon>
        <taxon>Dikarya</taxon>
        <taxon>Basidiomycota</taxon>
        <taxon>Agaricomycotina</taxon>
        <taxon>Agaricomycetes</taxon>
        <taxon>Agaricomycetidae</taxon>
        <taxon>Agaricales</taxon>
        <taxon>Pleurotineae</taxon>
        <taxon>Pleurotaceae</taxon>
        <taxon>Hohenbuehelia</taxon>
    </lineage>
</organism>
<comment type="caution">
    <text evidence="2">The sequence shown here is derived from an EMBL/GenBank/DDBJ whole genome shotgun (WGS) entry which is preliminary data.</text>
</comment>
<dbReference type="Proteomes" id="UP001556367">
    <property type="component" value="Unassembled WGS sequence"/>
</dbReference>
<sequence length="460" mass="50081">MPVAALSPPPSSRTPLHYRIRESSSDEWDVISIFKELNELESSEEEQGEAGASTNSGISKTEHRRTPAGIDGLGFTQPSSSSSLLAHSTTPRHDPSRSPHTSSRRLPQVSRGRPPSVRVSPLSNAPDSSRPTPGSRSAVPEPPRQPLPRYPPGFANVLISPEYAAMLPDPWQPKEHVNAAGPFSYGMMATLASIDENALTGHTSSGACRSNEERTSSPSSASATQYDLTINEIDQYSPSDTRPSSLIPPPLPRVLRHTETVLNLTQNYRQNEPESQMVRTTIQDPGIGIEGQFEPTSNTIVRLGDRELSPVTAEVINALRSLQTDRARNLDEESYSSHATHAASESESGQNDDPGRSSPSRTIEARAHYDDLERPMILMELGQANDSATFITILYIATDPEHDPRPISLQRQITLCNLVSITCLFTGGCPRCLPKRSCSIICTSLVRLAMGRHGIASLLQ</sequence>
<name>A0ABR3JPB4_9AGAR</name>
<dbReference type="EMBL" id="JASNQZ010000005">
    <property type="protein sequence ID" value="KAL0957650.1"/>
    <property type="molecule type" value="Genomic_DNA"/>
</dbReference>
<feature type="compositionally biased region" description="Pro residues" evidence="1">
    <location>
        <begin position="140"/>
        <end position="151"/>
    </location>
</feature>
<feature type="region of interest" description="Disordered" evidence="1">
    <location>
        <begin position="327"/>
        <end position="361"/>
    </location>
</feature>
<protein>
    <submittedName>
        <fullName evidence="2">Uncharacterized protein</fullName>
    </submittedName>
</protein>
<evidence type="ECO:0000313" key="2">
    <source>
        <dbReference type="EMBL" id="KAL0957650.1"/>
    </source>
</evidence>
<keyword evidence="3" id="KW-1185">Reference proteome</keyword>
<feature type="region of interest" description="Disordered" evidence="1">
    <location>
        <begin position="202"/>
        <end position="225"/>
    </location>
</feature>
<feature type="compositionally biased region" description="Polar residues" evidence="1">
    <location>
        <begin position="216"/>
        <end position="225"/>
    </location>
</feature>
<feature type="region of interest" description="Disordered" evidence="1">
    <location>
        <begin position="39"/>
        <end position="153"/>
    </location>
</feature>